<comment type="caution">
    <text evidence="2">The sequence shown here is derived from an EMBL/GenBank/DDBJ whole genome shotgun (WGS) entry which is preliminary data.</text>
</comment>
<evidence type="ECO:0000313" key="3">
    <source>
        <dbReference type="Proteomes" id="UP000268233"/>
    </source>
</evidence>
<evidence type="ECO:0000256" key="1">
    <source>
        <dbReference type="SAM" id="MobiDB-lite"/>
    </source>
</evidence>
<evidence type="ECO:0000313" key="2">
    <source>
        <dbReference type="EMBL" id="RKS81245.1"/>
    </source>
</evidence>
<sequence>MVLVTNCADCVKRVYPNRNHVPNTDRGDVASAAEPHTTPTETLTD</sequence>
<organism evidence="2 3">
    <name type="scientific">Haloarcula quadrata</name>
    <dbReference type="NCBI Taxonomy" id="182779"/>
    <lineage>
        <taxon>Archaea</taxon>
        <taxon>Methanobacteriati</taxon>
        <taxon>Methanobacteriota</taxon>
        <taxon>Stenosarchaea group</taxon>
        <taxon>Halobacteria</taxon>
        <taxon>Halobacteriales</taxon>
        <taxon>Haloarculaceae</taxon>
        <taxon>Haloarcula</taxon>
    </lineage>
</organism>
<reference evidence="2 3" key="1">
    <citation type="submission" date="2018-10" db="EMBL/GenBank/DDBJ databases">
        <title>Genomic Encyclopedia of Archaeal and Bacterial Type Strains, Phase II (KMG-II): from individual species to whole genera.</title>
        <authorList>
            <person name="Goeker M."/>
        </authorList>
    </citation>
    <scope>NUCLEOTIDE SEQUENCE [LARGE SCALE GENOMIC DNA]</scope>
    <source>
        <strain evidence="2 3">DSM 11927</strain>
    </source>
</reference>
<dbReference type="AlphaFoldDB" id="A0A495R1Q1"/>
<dbReference type="Proteomes" id="UP000268233">
    <property type="component" value="Unassembled WGS sequence"/>
</dbReference>
<gene>
    <name evidence="2" type="ORF">BDK61_0521</name>
</gene>
<keyword evidence="3" id="KW-1185">Reference proteome</keyword>
<protein>
    <submittedName>
        <fullName evidence="2">Uncharacterized protein</fullName>
    </submittedName>
</protein>
<name>A0A495R1Q1_9EURY</name>
<feature type="region of interest" description="Disordered" evidence="1">
    <location>
        <begin position="16"/>
        <end position="45"/>
    </location>
</feature>
<dbReference type="EMBL" id="RBWW01000001">
    <property type="protein sequence ID" value="RKS81245.1"/>
    <property type="molecule type" value="Genomic_DNA"/>
</dbReference>
<dbReference type="RefSeq" id="WP_167467353.1">
    <property type="nucleotide sequence ID" value="NZ_RBWW01000001.1"/>
</dbReference>
<proteinExistence type="predicted"/>
<accession>A0A495R1Q1</accession>